<accession>A0ABW5DYC1</accession>
<evidence type="ECO:0000313" key="10">
    <source>
        <dbReference type="Proteomes" id="UP001597295"/>
    </source>
</evidence>
<feature type="transmembrane region" description="Helical" evidence="8">
    <location>
        <begin position="190"/>
        <end position="223"/>
    </location>
</feature>
<dbReference type="InterPro" id="IPR052017">
    <property type="entry name" value="TSUP"/>
</dbReference>
<reference evidence="10" key="1">
    <citation type="journal article" date="2019" name="Int. J. Syst. Evol. Microbiol.">
        <title>The Global Catalogue of Microorganisms (GCM) 10K type strain sequencing project: providing services to taxonomists for standard genome sequencing and annotation.</title>
        <authorList>
            <consortium name="The Broad Institute Genomics Platform"/>
            <consortium name="The Broad Institute Genome Sequencing Center for Infectious Disease"/>
            <person name="Wu L."/>
            <person name="Ma J."/>
        </authorList>
    </citation>
    <scope>NUCLEOTIDE SEQUENCE [LARGE SCALE GENOMIC DNA]</scope>
    <source>
        <strain evidence="10">CGMCC 1.19062</strain>
    </source>
</reference>
<proteinExistence type="inferred from homology"/>
<dbReference type="PANTHER" id="PTHR30269">
    <property type="entry name" value="TRANSMEMBRANE PROTEIN YFCA"/>
    <property type="match status" value="1"/>
</dbReference>
<evidence type="ECO:0000256" key="4">
    <source>
        <dbReference type="ARBA" id="ARBA00022475"/>
    </source>
</evidence>
<keyword evidence="6 8" id="KW-1133">Transmembrane helix</keyword>
<gene>
    <name evidence="9" type="ORF">ACFSM5_17950</name>
</gene>
<sequence length="255" mass="27213">MTLFEIALLAGSGLVAGMINAIAGGGTFFTFSALVATGVPAIAANATSAVAVTPANITSTLAYLPEIRRDAGRFKTLIIVSVLGSLFGAWLLTRIENAQFRALVPWLILLATALFFASPYIKRFTSRHHTEATTQGPLRRFAGRIFQTVVAIYGGFFGAGMGIMMLAGLSLTEQENFHTLNALKNLLAMLIQITCIALFIFGGLIDWHACFLVMAGAIGGGWLGVKVGRKLPEKVIRWVVIGTGAMLTTVFFVRG</sequence>
<evidence type="ECO:0000256" key="5">
    <source>
        <dbReference type="ARBA" id="ARBA00022692"/>
    </source>
</evidence>
<comment type="caution">
    <text evidence="9">The sequence shown here is derived from an EMBL/GenBank/DDBJ whole genome shotgun (WGS) entry which is preliminary data.</text>
</comment>
<dbReference type="RefSeq" id="WP_379877924.1">
    <property type="nucleotide sequence ID" value="NZ_JBHUIP010000014.1"/>
</dbReference>
<dbReference type="EMBL" id="JBHUIP010000014">
    <property type="protein sequence ID" value="MFD2264794.1"/>
    <property type="molecule type" value="Genomic_DNA"/>
</dbReference>
<evidence type="ECO:0000256" key="1">
    <source>
        <dbReference type="ARBA" id="ARBA00004651"/>
    </source>
</evidence>
<evidence type="ECO:0000256" key="6">
    <source>
        <dbReference type="ARBA" id="ARBA00022989"/>
    </source>
</evidence>
<dbReference type="PANTHER" id="PTHR30269:SF0">
    <property type="entry name" value="MEMBRANE TRANSPORTER PROTEIN YFCA-RELATED"/>
    <property type="match status" value="1"/>
</dbReference>
<comment type="subcellular location">
    <subcellularLocation>
        <location evidence="1 8">Cell membrane</location>
        <topology evidence="1 8">Multi-pass membrane protein</topology>
    </subcellularLocation>
</comment>
<keyword evidence="10" id="KW-1185">Reference proteome</keyword>
<feature type="transmembrane region" description="Helical" evidence="8">
    <location>
        <begin position="31"/>
        <end position="53"/>
    </location>
</feature>
<evidence type="ECO:0000256" key="2">
    <source>
        <dbReference type="ARBA" id="ARBA00009142"/>
    </source>
</evidence>
<evidence type="ECO:0000256" key="8">
    <source>
        <dbReference type="RuleBase" id="RU363041"/>
    </source>
</evidence>
<evidence type="ECO:0000256" key="7">
    <source>
        <dbReference type="ARBA" id="ARBA00023136"/>
    </source>
</evidence>
<dbReference type="InterPro" id="IPR002781">
    <property type="entry name" value="TM_pro_TauE-like"/>
</dbReference>
<name>A0ABW5DYC1_9PROT</name>
<feature type="transmembrane region" description="Helical" evidence="8">
    <location>
        <begin position="98"/>
        <end position="117"/>
    </location>
</feature>
<keyword evidence="4 8" id="KW-1003">Cell membrane</keyword>
<evidence type="ECO:0000256" key="3">
    <source>
        <dbReference type="ARBA" id="ARBA00022448"/>
    </source>
</evidence>
<dbReference type="Proteomes" id="UP001597295">
    <property type="component" value="Unassembled WGS sequence"/>
</dbReference>
<feature type="transmembrane region" description="Helical" evidence="8">
    <location>
        <begin position="235"/>
        <end position="253"/>
    </location>
</feature>
<organism evidence="9 10">
    <name type="scientific">Lacibacterium aquatile</name>
    <dbReference type="NCBI Taxonomy" id="1168082"/>
    <lineage>
        <taxon>Bacteria</taxon>
        <taxon>Pseudomonadati</taxon>
        <taxon>Pseudomonadota</taxon>
        <taxon>Alphaproteobacteria</taxon>
        <taxon>Rhodospirillales</taxon>
        <taxon>Rhodospirillaceae</taxon>
    </lineage>
</organism>
<comment type="similarity">
    <text evidence="2 8">Belongs to the 4-toluene sulfonate uptake permease (TSUP) (TC 2.A.102) family.</text>
</comment>
<feature type="transmembrane region" description="Helical" evidence="8">
    <location>
        <begin position="149"/>
        <end position="170"/>
    </location>
</feature>
<keyword evidence="5 8" id="KW-0812">Transmembrane</keyword>
<keyword evidence="7 8" id="KW-0472">Membrane</keyword>
<feature type="transmembrane region" description="Helical" evidence="8">
    <location>
        <begin position="74"/>
        <end position="92"/>
    </location>
</feature>
<keyword evidence="3" id="KW-0813">Transport</keyword>
<protein>
    <recommendedName>
        <fullName evidence="8">Probable membrane transporter protein</fullName>
    </recommendedName>
</protein>
<evidence type="ECO:0000313" key="9">
    <source>
        <dbReference type="EMBL" id="MFD2264794.1"/>
    </source>
</evidence>
<dbReference type="Pfam" id="PF01925">
    <property type="entry name" value="TauE"/>
    <property type="match status" value="1"/>
</dbReference>